<evidence type="ECO:0000313" key="3">
    <source>
        <dbReference type="RefSeq" id="XP_027201738.1"/>
    </source>
</evidence>
<proteinExistence type="predicted"/>
<dbReference type="KEGG" id="dpte:113795729"/>
<sequence>MESKIIDEFIAKTSLSEEFLKCFDQSLVKEATKLAYNLARLGIDFDQSKPFDSNVSENILKQLDKLYCTLGQTTTKNEIEKLEKQSNDCDKMIEKLKKLKSKMERFDDEKMAEEKRKNIEKLNEQLQKLESSEKLSMMIGNNSNNEQINEIELDFLLDEIGKNKQLTEQLQTLTNELDGFIDIDLNEINNNNNNETKWLDERIKYLERKFRSFLPETNNLIVESNNVFDTIC</sequence>
<dbReference type="Proteomes" id="UP000515146">
    <property type="component" value="Unplaced"/>
</dbReference>
<accession>A0A6P6Y8F7</accession>
<evidence type="ECO:0000256" key="1">
    <source>
        <dbReference type="SAM" id="Coils"/>
    </source>
</evidence>
<feature type="coiled-coil region" evidence="1">
    <location>
        <begin position="156"/>
        <end position="183"/>
    </location>
</feature>
<dbReference type="RefSeq" id="XP_027201738.1">
    <property type="nucleotide sequence ID" value="XM_027345937.1"/>
</dbReference>
<evidence type="ECO:0000313" key="2">
    <source>
        <dbReference type="Proteomes" id="UP000515146"/>
    </source>
</evidence>
<protein>
    <submittedName>
        <fullName evidence="3">Uncharacterized protein LOC113795729</fullName>
    </submittedName>
</protein>
<organism evidence="2 3">
    <name type="scientific">Dermatophagoides pteronyssinus</name>
    <name type="common">European house dust mite</name>
    <dbReference type="NCBI Taxonomy" id="6956"/>
    <lineage>
        <taxon>Eukaryota</taxon>
        <taxon>Metazoa</taxon>
        <taxon>Ecdysozoa</taxon>
        <taxon>Arthropoda</taxon>
        <taxon>Chelicerata</taxon>
        <taxon>Arachnida</taxon>
        <taxon>Acari</taxon>
        <taxon>Acariformes</taxon>
        <taxon>Sarcoptiformes</taxon>
        <taxon>Astigmata</taxon>
        <taxon>Psoroptidia</taxon>
        <taxon>Analgoidea</taxon>
        <taxon>Pyroglyphidae</taxon>
        <taxon>Dermatophagoidinae</taxon>
        <taxon>Dermatophagoides</taxon>
    </lineage>
</organism>
<gene>
    <name evidence="3" type="primary">LOC113795729</name>
</gene>
<feature type="coiled-coil region" evidence="1">
    <location>
        <begin position="79"/>
        <end position="132"/>
    </location>
</feature>
<dbReference type="AlphaFoldDB" id="A0A6P6Y8F7"/>
<keyword evidence="2" id="KW-1185">Reference proteome</keyword>
<dbReference type="OrthoDB" id="10399079at2759"/>
<dbReference type="InParanoid" id="A0A6P6Y8F7"/>
<keyword evidence="1" id="KW-0175">Coiled coil</keyword>
<dbReference type="OMA" id="MERFDDE"/>
<reference evidence="3" key="1">
    <citation type="submission" date="2025-08" db="UniProtKB">
        <authorList>
            <consortium name="RefSeq"/>
        </authorList>
    </citation>
    <scope>IDENTIFICATION</scope>
    <source>
        <strain evidence="3">Airmid</strain>
    </source>
</reference>
<name>A0A6P6Y8F7_DERPT</name>